<protein>
    <submittedName>
        <fullName evidence="1">Uncharacterized protein</fullName>
    </submittedName>
</protein>
<dbReference type="EMBL" id="QSFV01000009">
    <property type="protein sequence ID" value="RHA81057.1"/>
    <property type="molecule type" value="Genomic_DNA"/>
</dbReference>
<sequence>MNPVEKNYLKELLEYIGLDLRMDDKESEYSIICDAEGIAYARVRDGGYHINDSVPLEKEYQIQDAIQRAYGFRVQFERSESLDSLGVNGYRKIGGFGDAVLAAKLMQDNRMEYVVWNYDANRKGLNQGAYCSQLETAKMKLLEREHILPFGYKLLNVTEFTRYEQMKESEEVLNASWEDEEMER</sequence>
<dbReference type="AlphaFoldDB" id="A0A413T7V9"/>
<evidence type="ECO:0000313" key="2">
    <source>
        <dbReference type="Proteomes" id="UP000285740"/>
    </source>
</evidence>
<accession>A0A413T7V9</accession>
<dbReference type="Proteomes" id="UP000285740">
    <property type="component" value="Unassembled WGS sequence"/>
</dbReference>
<dbReference type="RefSeq" id="WP_055163360.1">
    <property type="nucleotide sequence ID" value="NZ_QSFV01000009.1"/>
</dbReference>
<evidence type="ECO:0000313" key="1">
    <source>
        <dbReference type="EMBL" id="RHA81057.1"/>
    </source>
</evidence>
<name>A0A413T7V9_9FIRM</name>
<comment type="caution">
    <text evidence="1">The sequence shown here is derived from an EMBL/GenBank/DDBJ whole genome shotgun (WGS) entry which is preliminary data.</text>
</comment>
<gene>
    <name evidence="1" type="ORF">DW918_04510</name>
</gene>
<reference evidence="1 2" key="1">
    <citation type="submission" date="2018-08" db="EMBL/GenBank/DDBJ databases">
        <title>A genome reference for cultivated species of the human gut microbiota.</title>
        <authorList>
            <person name="Zou Y."/>
            <person name="Xue W."/>
            <person name="Luo G."/>
        </authorList>
    </citation>
    <scope>NUCLEOTIDE SEQUENCE [LARGE SCALE GENOMIC DNA]</scope>
    <source>
        <strain evidence="1 2">AM42-30</strain>
    </source>
</reference>
<proteinExistence type="predicted"/>
<organism evidence="1 2">
    <name type="scientific">Eubacterium ventriosum</name>
    <dbReference type="NCBI Taxonomy" id="39496"/>
    <lineage>
        <taxon>Bacteria</taxon>
        <taxon>Bacillati</taxon>
        <taxon>Bacillota</taxon>
        <taxon>Clostridia</taxon>
        <taxon>Eubacteriales</taxon>
        <taxon>Eubacteriaceae</taxon>
        <taxon>Eubacterium</taxon>
    </lineage>
</organism>